<dbReference type="InterPro" id="IPR036390">
    <property type="entry name" value="WH_DNA-bd_sf"/>
</dbReference>
<protein>
    <recommendedName>
        <fullName evidence="8">Fork-head domain-containing protein</fullName>
    </recommendedName>
</protein>
<evidence type="ECO:0000256" key="7">
    <source>
        <dbReference type="SAM" id="MobiDB-lite"/>
    </source>
</evidence>
<dbReference type="Proteomes" id="UP001217089">
    <property type="component" value="Unassembled WGS sequence"/>
</dbReference>
<evidence type="ECO:0000256" key="2">
    <source>
        <dbReference type="ARBA" id="ARBA00023015"/>
    </source>
</evidence>
<sequence length="440" mass="50188">MVKRKFNELSSGHEVWIEPKPKMAATNTHGDFWTINSSQMASDAEKELRAIMDDFVQVYERLDIGDNTDSKPNYSYTELVFLAILRSTNFCLPITEIYKYIQSRFVFFRNSTRGHWKNAVRHSLSKTKCFTKISVGRGIGPTGVLNRSTFLWCIIPKSIISFARGDYRPNVDKESGLNTLRLGYYRVNAGQFWDQVALSLEQKMYNFKHFIASHPRPGHVFEMQKCVTAEKPEQAVDQEPTRAIGHSSDVFEKDRMVKIEDAASPEGYKNTAVVNDISPVSSGDSGNETLSDSSPEDERYRYINYRFERPNLNSSYLSSGRVSPNEIDVNRKTPENLDFGQLSPLELSPIPNPYQDETPVYYPASIPAIPTIPVSSGYLPPTYGYYDNTRYYNHYQTVPDWNLVYPPVYYPDIAATYPGSYPSMPGSDPMFPTTNDWNLV</sequence>
<dbReference type="PRINTS" id="PR00053">
    <property type="entry name" value="FORKHEAD"/>
</dbReference>
<dbReference type="Gene3D" id="1.10.10.10">
    <property type="entry name" value="Winged helix-like DNA-binding domain superfamily/Winged helix DNA-binding domain"/>
    <property type="match status" value="1"/>
</dbReference>
<feature type="compositionally biased region" description="Polar residues" evidence="7">
    <location>
        <begin position="278"/>
        <end position="293"/>
    </location>
</feature>
<dbReference type="InterPro" id="IPR036388">
    <property type="entry name" value="WH-like_DNA-bd_sf"/>
</dbReference>
<keyword evidence="2" id="KW-0805">Transcription regulation</keyword>
<comment type="subcellular location">
    <subcellularLocation>
        <location evidence="1 6">Nucleus</location>
    </subcellularLocation>
</comment>
<comment type="caution">
    <text evidence="9">The sequence shown here is derived from an EMBL/GenBank/DDBJ whole genome shotgun (WGS) entry which is preliminary data.</text>
</comment>
<evidence type="ECO:0000313" key="10">
    <source>
        <dbReference type="Proteomes" id="UP001217089"/>
    </source>
</evidence>
<feature type="domain" description="Fork-head" evidence="8">
    <location>
        <begin position="71"/>
        <end position="158"/>
    </location>
</feature>
<feature type="region of interest" description="Disordered" evidence="7">
    <location>
        <begin position="317"/>
        <end position="342"/>
    </location>
</feature>
<feature type="region of interest" description="Disordered" evidence="7">
    <location>
        <begin position="275"/>
        <end position="296"/>
    </location>
</feature>
<dbReference type="PROSITE" id="PS00658">
    <property type="entry name" value="FORK_HEAD_2"/>
    <property type="match status" value="1"/>
</dbReference>
<keyword evidence="3 6" id="KW-0238">DNA-binding</keyword>
<evidence type="ECO:0000313" key="9">
    <source>
        <dbReference type="EMBL" id="KAJ8322379.1"/>
    </source>
</evidence>
<dbReference type="PANTHER" id="PTHR13962">
    <property type="entry name" value="FORKHEAD BOX PROTEIN N3-LIKE PROTEIN-RELATED"/>
    <property type="match status" value="1"/>
</dbReference>
<keyword evidence="10" id="KW-1185">Reference proteome</keyword>
<dbReference type="SMART" id="SM00339">
    <property type="entry name" value="FH"/>
    <property type="match status" value="1"/>
</dbReference>
<evidence type="ECO:0000256" key="1">
    <source>
        <dbReference type="ARBA" id="ARBA00004123"/>
    </source>
</evidence>
<accession>A0ABQ9FYU5</accession>
<name>A0ABQ9FYU5_TEGGR</name>
<organism evidence="9 10">
    <name type="scientific">Tegillarca granosa</name>
    <name type="common">Malaysian cockle</name>
    <name type="synonym">Anadara granosa</name>
    <dbReference type="NCBI Taxonomy" id="220873"/>
    <lineage>
        <taxon>Eukaryota</taxon>
        <taxon>Metazoa</taxon>
        <taxon>Spiralia</taxon>
        <taxon>Lophotrochozoa</taxon>
        <taxon>Mollusca</taxon>
        <taxon>Bivalvia</taxon>
        <taxon>Autobranchia</taxon>
        <taxon>Pteriomorphia</taxon>
        <taxon>Arcoida</taxon>
        <taxon>Arcoidea</taxon>
        <taxon>Arcidae</taxon>
        <taxon>Tegillarca</taxon>
    </lineage>
</organism>
<gene>
    <name evidence="9" type="ORF">KUTeg_000850</name>
</gene>
<dbReference type="InterPro" id="IPR030456">
    <property type="entry name" value="TF_fork_head_CS_2"/>
</dbReference>
<evidence type="ECO:0000256" key="5">
    <source>
        <dbReference type="ARBA" id="ARBA00023242"/>
    </source>
</evidence>
<evidence type="ECO:0000256" key="6">
    <source>
        <dbReference type="PROSITE-ProRule" id="PRU00089"/>
    </source>
</evidence>
<dbReference type="SUPFAM" id="SSF46785">
    <property type="entry name" value="Winged helix' DNA-binding domain"/>
    <property type="match status" value="1"/>
</dbReference>
<dbReference type="EMBL" id="JARBDR010000018">
    <property type="protein sequence ID" value="KAJ8322379.1"/>
    <property type="molecule type" value="Genomic_DNA"/>
</dbReference>
<evidence type="ECO:0000256" key="4">
    <source>
        <dbReference type="ARBA" id="ARBA00023163"/>
    </source>
</evidence>
<reference evidence="9 10" key="1">
    <citation type="submission" date="2022-12" db="EMBL/GenBank/DDBJ databases">
        <title>Chromosome-level genome of Tegillarca granosa.</title>
        <authorList>
            <person name="Kim J."/>
        </authorList>
    </citation>
    <scope>NUCLEOTIDE SEQUENCE [LARGE SCALE GENOMIC DNA]</scope>
    <source>
        <strain evidence="9">Teg-2019</strain>
        <tissue evidence="9">Adductor muscle</tissue>
    </source>
</reference>
<dbReference type="PANTHER" id="PTHR13962:SF17">
    <property type="entry name" value="FORKHEAD BOX PROTEIN N4"/>
    <property type="match status" value="1"/>
</dbReference>
<keyword evidence="5 6" id="KW-0539">Nucleus</keyword>
<dbReference type="PROSITE" id="PS50039">
    <property type="entry name" value="FORK_HEAD_3"/>
    <property type="match status" value="1"/>
</dbReference>
<dbReference type="InterPro" id="IPR001766">
    <property type="entry name" value="Fork_head_dom"/>
</dbReference>
<evidence type="ECO:0000256" key="3">
    <source>
        <dbReference type="ARBA" id="ARBA00023125"/>
    </source>
</evidence>
<keyword evidence="4" id="KW-0804">Transcription</keyword>
<dbReference type="Pfam" id="PF00250">
    <property type="entry name" value="Forkhead"/>
    <property type="match status" value="1"/>
</dbReference>
<dbReference type="InterPro" id="IPR047119">
    <property type="entry name" value="FOXN2/3-like"/>
</dbReference>
<proteinExistence type="predicted"/>
<feature type="DNA-binding region" description="Fork-head" evidence="6">
    <location>
        <begin position="71"/>
        <end position="158"/>
    </location>
</feature>
<evidence type="ECO:0000259" key="8">
    <source>
        <dbReference type="PROSITE" id="PS50039"/>
    </source>
</evidence>